<feature type="domain" description="Alpha/beta hydrolase fold-3" evidence="2">
    <location>
        <begin position="86"/>
        <end position="290"/>
    </location>
</feature>
<dbReference type="Proteomes" id="UP000011731">
    <property type="component" value="Unassembled WGS sequence"/>
</dbReference>
<sequence>MPIPYDPELATALNAAASAAEETFAPKRGDALSLREVTNQAMKSAYSRFLPQPDVSARDVSFEADDGATIYARWYTPPAALPGSAVVYIHGGGMIGGSVELYDPMMRYYVSLTGVPFLAVDYRLAPEYTGTRPAQDCFEATRWLHSNAKKLHVDPNRVAVMGDSGGGGLAASVAIQARDLEVPLARQILIYPMLDDRNTFPDPVLEPTATWTFDNNFTGWSALLSDSIGSEGVSPIAAPARLNNFADLAPAYIEVGELDIFRDETLAYAASFGRAGVSCEFHMHPGAPHGHDWIILDSDLNGRVLADRVRVIRNL</sequence>
<evidence type="ECO:0000256" key="1">
    <source>
        <dbReference type="ARBA" id="ARBA00022801"/>
    </source>
</evidence>
<dbReference type="PANTHER" id="PTHR48081:SF8">
    <property type="entry name" value="ALPHA_BETA HYDROLASE FOLD-3 DOMAIN-CONTAINING PROTEIN-RELATED"/>
    <property type="match status" value="1"/>
</dbReference>
<dbReference type="SUPFAM" id="SSF53474">
    <property type="entry name" value="alpha/beta-Hydrolases"/>
    <property type="match status" value="1"/>
</dbReference>
<dbReference type="InterPro" id="IPR029058">
    <property type="entry name" value="AB_hydrolase_fold"/>
</dbReference>
<dbReference type="GO" id="GO:0016787">
    <property type="term" value="F:hydrolase activity"/>
    <property type="evidence" value="ECO:0007669"/>
    <property type="project" value="UniProtKB-KW"/>
</dbReference>
<organism evidence="3 4">
    <name type="scientific">Rhodococcus ruber BKS 20-38</name>
    <dbReference type="NCBI Taxonomy" id="1278076"/>
    <lineage>
        <taxon>Bacteria</taxon>
        <taxon>Bacillati</taxon>
        <taxon>Actinomycetota</taxon>
        <taxon>Actinomycetes</taxon>
        <taxon>Mycobacteriales</taxon>
        <taxon>Nocardiaceae</taxon>
        <taxon>Rhodococcus</taxon>
    </lineage>
</organism>
<dbReference type="InterPro" id="IPR050300">
    <property type="entry name" value="GDXG_lipolytic_enzyme"/>
</dbReference>
<gene>
    <name evidence="3" type="ORF">G352_23656</name>
</gene>
<dbReference type="PANTHER" id="PTHR48081">
    <property type="entry name" value="AB HYDROLASE SUPERFAMILY PROTEIN C4A8.06C"/>
    <property type="match status" value="1"/>
</dbReference>
<evidence type="ECO:0000313" key="3">
    <source>
        <dbReference type="EMBL" id="EME54283.1"/>
    </source>
</evidence>
<evidence type="ECO:0000313" key="4">
    <source>
        <dbReference type="Proteomes" id="UP000011731"/>
    </source>
</evidence>
<keyword evidence="4" id="KW-1185">Reference proteome</keyword>
<name>M2Z021_9NOCA</name>
<dbReference type="Pfam" id="PF07859">
    <property type="entry name" value="Abhydrolase_3"/>
    <property type="match status" value="1"/>
</dbReference>
<keyword evidence="1 3" id="KW-0378">Hydrolase</keyword>
<protein>
    <submittedName>
        <fullName evidence="3">Alpha/beta hydrolase</fullName>
    </submittedName>
</protein>
<dbReference type="EMBL" id="AOEX01000091">
    <property type="protein sequence ID" value="EME54283.1"/>
    <property type="molecule type" value="Genomic_DNA"/>
</dbReference>
<proteinExistence type="predicted"/>
<dbReference type="AlphaFoldDB" id="M2Z021"/>
<evidence type="ECO:0000259" key="2">
    <source>
        <dbReference type="Pfam" id="PF07859"/>
    </source>
</evidence>
<dbReference type="Gene3D" id="3.40.50.1820">
    <property type="entry name" value="alpha/beta hydrolase"/>
    <property type="match status" value="1"/>
</dbReference>
<dbReference type="InterPro" id="IPR013094">
    <property type="entry name" value="AB_hydrolase_3"/>
</dbReference>
<dbReference type="RefSeq" id="WP_003938792.1">
    <property type="nucleotide sequence ID" value="NZ_AOEX01000091.1"/>
</dbReference>
<accession>M2Z021</accession>
<comment type="caution">
    <text evidence="3">The sequence shown here is derived from an EMBL/GenBank/DDBJ whole genome shotgun (WGS) entry which is preliminary data.</text>
</comment>
<reference evidence="3 4" key="1">
    <citation type="journal article" date="2013" name="Genome Announc.">
        <title>Draft Genome Sequence of Rhodococcus ruber Strain BKS 20-38.</title>
        <authorList>
            <person name="Bala M."/>
            <person name="Kumar S."/>
            <person name="Raghava G.P."/>
            <person name="Mayilraj S."/>
        </authorList>
    </citation>
    <scope>NUCLEOTIDE SEQUENCE [LARGE SCALE GENOMIC DNA]</scope>
    <source>
        <strain evidence="3 4">BKS 20-38</strain>
    </source>
</reference>